<dbReference type="PANTHER" id="PTHR40459:SF1">
    <property type="entry name" value="CONSERVED HYPOTHETICAL ALANINE AND LEUCINE RICH PROTEIN"/>
    <property type="match status" value="1"/>
</dbReference>
<dbReference type="InterPro" id="IPR019665">
    <property type="entry name" value="OxRdtase/DH_put_Rossmann_dom"/>
</dbReference>
<dbReference type="Proteomes" id="UP001595530">
    <property type="component" value="Unassembled WGS sequence"/>
</dbReference>
<dbReference type="RefSeq" id="WP_390327732.1">
    <property type="nucleotide sequence ID" value="NZ_JBHRTP010000031.1"/>
</dbReference>
<dbReference type="Gene3D" id="3.40.50.720">
    <property type="entry name" value="NAD(P)-binding Rossmann-like Domain"/>
    <property type="match status" value="1"/>
</dbReference>
<name>A0ABV7F078_9BURK</name>
<organism evidence="3 4">
    <name type="scientific">Undibacterium arcticum</name>
    <dbReference type="NCBI Taxonomy" id="1762892"/>
    <lineage>
        <taxon>Bacteria</taxon>
        <taxon>Pseudomonadati</taxon>
        <taxon>Pseudomonadota</taxon>
        <taxon>Betaproteobacteria</taxon>
        <taxon>Burkholderiales</taxon>
        <taxon>Oxalobacteraceae</taxon>
        <taxon>Undibacterium</taxon>
    </lineage>
</organism>
<sequence length="285" mass="29024">MGDTKQSSLNIVGGGHVGKVLGRQFAAAGAFRIQDVCNRTLASAQDAVDFIGSGRAVATLAQMRPAGVTMLAVPDDQIVAGCAQLVQAGLLGAGSIVFHCSGALSSHDLAAAREPGAVLASVHPVRSFADVAQVAAQFAGTFCSVEGDAPAVDALRAALERSGAQVIAIDTSAKTLYHAASVFACNYLVSLMDVALRTYAAAGIPDDAARQLAQPLVTETVANVFRLGPAQALSGPIARGDWATVAKQQRAVDSWDPQAGALYELMAELTAELARRKAGLAGGGA</sequence>
<gene>
    <name evidence="3" type="ORF">ACFOFO_10645</name>
</gene>
<dbReference type="SUPFAM" id="SSF51735">
    <property type="entry name" value="NAD(P)-binding Rossmann-fold domains"/>
    <property type="match status" value="1"/>
</dbReference>
<accession>A0ABV7F078</accession>
<keyword evidence="4" id="KW-1185">Reference proteome</keyword>
<dbReference type="Pfam" id="PF10727">
    <property type="entry name" value="Rossmann-like"/>
    <property type="match status" value="1"/>
</dbReference>
<evidence type="ECO:0000259" key="2">
    <source>
        <dbReference type="Pfam" id="PF10728"/>
    </source>
</evidence>
<dbReference type="SUPFAM" id="SSF48179">
    <property type="entry name" value="6-phosphogluconate dehydrogenase C-terminal domain-like"/>
    <property type="match status" value="1"/>
</dbReference>
<feature type="domain" description="DUF2520" evidence="2">
    <location>
        <begin position="142"/>
        <end position="268"/>
    </location>
</feature>
<dbReference type="Pfam" id="PF10728">
    <property type="entry name" value="DUF2520"/>
    <property type="match status" value="1"/>
</dbReference>
<protein>
    <submittedName>
        <fullName evidence="3">Rossmann-like and DUF2520 domain-containing protein</fullName>
    </submittedName>
</protein>
<dbReference type="Gene3D" id="1.10.1040.20">
    <property type="entry name" value="ProC-like, C-terminal domain"/>
    <property type="match status" value="1"/>
</dbReference>
<feature type="domain" description="Putative oxidoreductase/dehydrogenase Rossmann-like" evidence="1">
    <location>
        <begin position="8"/>
        <end position="124"/>
    </location>
</feature>
<evidence type="ECO:0000313" key="4">
    <source>
        <dbReference type="Proteomes" id="UP001595530"/>
    </source>
</evidence>
<evidence type="ECO:0000313" key="3">
    <source>
        <dbReference type="EMBL" id="MFC3108414.1"/>
    </source>
</evidence>
<dbReference type="InterPro" id="IPR037108">
    <property type="entry name" value="TM1727-like_C_sf"/>
</dbReference>
<reference evidence="4" key="1">
    <citation type="journal article" date="2019" name="Int. J. Syst. Evol. Microbiol.">
        <title>The Global Catalogue of Microorganisms (GCM) 10K type strain sequencing project: providing services to taxonomists for standard genome sequencing and annotation.</title>
        <authorList>
            <consortium name="The Broad Institute Genomics Platform"/>
            <consortium name="The Broad Institute Genome Sequencing Center for Infectious Disease"/>
            <person name="Wu L."/>
            <person name="Ma J."/>
        </authorList>
    </citation>
    <scope>NUCLEOTIDE SEQUENCE [LARGE SCALE GENOMIC DNA]</scope>
    <source>
        <strain evidence="4">KCTC 42986</strain>
    </source>
</reference>
<dbReference type="InterPro" id="IPR036291">
    <property type="entry name" value="NAD(P)-bd_dom_sf"/>
</dbReference>
<dbReference type="InterPro" id="IPR008927">
    <property type="entry name" value="6-PGluconate_DH-like_C_sf"/>
</dbReference>
<comment type="caution">
    <text evidence="3">The sequence shown here is derived from an EMBL/GenBank/DDBJ whole genome shotgun (WGS) entry which is preliminary data.</text>
</comment>
<proteinExistence type="predicted"/>
<dbReference type="PANTHER" id="PTHR40459">
    <property type="entry name" value="CONSERVED HYPOTHETICAL ALANINE AND LEUCINE RICH PROTEIN"/>
    <property type="match status" value="1"/>
</dbReference>
<dbReference type="EMBL" id="JBHRTP010000031">
    <property type="protein sequence ID" value="MFC3108414.1"/>
    <property type="molecule type" value="Genomic_DNA"/>
</dbReference>
<dbReference type="InterPro" id="IPR018931">
    <property type="entry name" value="DUF2520"/>
</dbReference>
<evidence type="ECO:0000259" key="1">
    <source>
        <dbReference type="Pfam" id="PF10727"/>
    </source>
</evidence>